<feature type="region of interest" description="Disordered" evidence="1">
    <location>
        <begin position="517"/>
        <end position="547"/>
    </location>
</feature>
<evidence type="ECO:0000313" key="2">
    <source>
        <dbReference type="EMBL" id="ERN12454.1"/>
    </source>
</evidence>
<dbReference type="HOGENOM" id="CLU_588502_0_0_1"/>
<feature type="compositionally biased region" description="Basic and acidic residues" evidence="1">
    <location>
        <begin position="533"/>
        <end position="547"/>
    </location>
</feature>
<reference evidence="3" key="1">
    <citation type="journal article" date="2013" name="Science">
        <title>The Amborella genome and the evolution of flowering plants.</title>
        <authorList>
            <consortium name="Amborella Genome Project"/>
        </authorList>
    </citation>
    <scope>NUCLEOTIDE SEQUENCE [LARGE SCALE GENOMIC DNA]</scope>
</reference>
<dbReference type="Gramene" id="ERN12454">
    <property type="protein sequence ID" value="ERN12454"/>
    <property type="gene ID" value="AMTR_s00025p00149340"/>
</dbReference>
<evidence type="ECO:0000313" key="3">
    <source>
        <dbReference type="Proteomes" id="UP000017836"/>
    </source>
</evidence>
<dbReference type="AlphaFoldDB" id="W1PX02"/>
<organism evidence="2 3">
    <name type="scientific">Amborella trichopoda</name>
    <dbReference type="NCBI Taxonomy" id="13333"/>
    <lineage>
        <taxon>Eukaryota</taxon>
        <taxon>Viridiplantae</taxon>
        <taxon>Streptophyta</taxon>
        <taxon>Embryophyta</taxon>
        <taxon>Tracheophyta</taxon>
        <taxon>Spermatophyta</taxon>
        <taxon>Magnoliopsida</taxon>
        <taxon>Amborellales</taxon>
        <taxon>Amborellaceae</taxon>
        <taxon>Amborella</taxon>
    </lineage>
</organism>
<proteinExistence type="predicted"/>
<sequence length="547" mass="62888">MTGGSSENWELSEAWLQELDVQHLVDWFGSRKKNTRLGDHFAACIEYTLRFSPAVKLSNLIISQQINETNIAYKLDEKVPIRVPSESAEGVRPVAAMDDRDPNSLREMESILEELSLSKTGMNKQQKKLHNKLAKKKLKATPTRTVGEFDFIFSCSETHNLSKPSSIYIEKAPVLESLHLPHTKARERLDFVSHTKTRELSPDYLSATHVHHWEASVKFLLYVGPWEPFGLKTPDTATWKSMKIKEDILFESHNRMGETQVGNFSMVCLLCCFVGPHIGETLCDRKSRLSNQLYLSKNSLAASFLERTYNHSDADDHTLEKANESLKHSDGKINNDMETIQNPLTVIPGAVLKGYLFYEFELWKVLEKRRKHDISPKISDISMEFIGISLEEQGIHGTELTKSGLNPFHWIGWWANVREFETFARKSEETRWYIVPKKEWLSPVVTEVYNENILTLDELLVMAAKVAEEAQSLQIPRKRRFMVVEVRWRDVNLDLGIWVEISRGFLVEETWPGSREYRPHGYRPEQSPGLSSHAREDTSMEKKGGKI</sequence>
<dbReference type="EMBL" id="KI392614">
    <property type="protein sequence ID" value="ERN12454.1"/>
    <property type="molecule type" value="Genomic_DNA"/>
</dbReference>
<dbReference type="Pfam" id="PF08907">
    <property type="entry name" value="DUF1853"/>
    <property type="match status" value="1"/>
</dbReference>
<dbReference type="Proteomes" id="UP000017836">
    <property type="component" value="Unassembled WGS sequence"/>
</dbReference>
<name>W1PX02_AMBTC</name>
<keyword evidence="3" id="KW-1185">Reference proteome</keyword>
<dbReference type="OMA" id="YAGPWEA"/>
<protein>
    <submittedName>
        <fullName evidence="2">Uncharacterized protein</fullName>
    </submittedName>
</protein>
<dbReference type="eggNOG" id="ENOG502RZIR">
    <property type="taxonomic scope" value="Eukaryota"/>
</dbReference>
<accession>W1PX02</accession>
<dbReference type="InterPro" id="IPR015003">
    <property type="entry name" value="DUF1853"/>
</dbReference>
<gene>
    <name evidence="2" type="ORF">AMTR_s00025p00149340</name>
</gene>
<evidence type="ECO:0000256" key="1">
    <source>
        <dbReference type="SAM" id="MobiDB-lite"/>
    </source>
</evidence>